<protein>
    <submittedName>
        <fullName evidence="3">ATP synthase membrane subunit K, mitochondrial</fullName>
    </submittedName>
</protein>
<accession>A0A6J1SCP0</accession>
<sequence>MAGPDPPEAANIKGIWKYYNSTTEAGRAGAAKITLAAMGLALIYFTMKPKAKPATK</sequence>
<dbReference type="OrthoDB" id="9435504at2759"/>
<evidence type="ECO:0000313" key="2">
    <source>
        <dbReference type="Proteomes" id="UP000504606"/>
    </source>
</evidence>
<reference evidence="3" key="1">
    <citation type="submission" date="2025-08" db="UniProtKB">
        <authorList>
            <consortium name="RefSeq"/>
        </authorList>
    </citation>
    <scope>IDENTIFICATION</scope>
    <source>
        <tissue evidence="3">Whole organism</tissue>
    </source>
</reference>
<proteinExistence type="predicted"/>
<dbReference type="GeneID" id="113205582"/>
<dbReference type="Pfam" id="PF14960">
    <property type="entry name" value="ATP_synth_reg"/>
    <property type="match status" value="1"/>
</dbReference>
<feature type="transmembrane region" description="Helical" evidence="1">
    <location>
        <begin position="29"/>
        <end position="47"/>
    </location>
</feature>
<dbReference type="InterPro" id="IPR009125">
    <property type="entry name" value="ATPMK"/>
</dbReference>
<evidence type="ECO:0000313" key="3">
    <source>
        <dbReference type="RefSeq" id="XP_026277040.1"/>
    </source>
</evidence>
<keyword evidence="1" id="KW-0472">Membrane</keyword>
<keyword evidence="1" id="KW-0812">Transmembrane</keyword>
<dbReference type="Proteomes" id="UP000504606">
    <property type="component" value="Unplaced"/>
</dbReference>
<dbReference type="RefSeq" id="XP_026277040.1">
    <property type="nucleotide sequence ID" value="XM_026421255.2"/>
</dbReference>
<evidence type="ECO:0000256" key="1">
    <source>
        <dbReference type="SAM" id="Phobius"/>
    </source>
</evidence>
<organism evidence="2 3">
    <name type="scientific">Frankliniella occidentalis</name>
    <name type="common">Western flower thrips</name>
    <name type="synonym">Euthrips occidentalis</name>
    <dbReference type="NCBI Taxonomy" id="133901"/>
    <lineage>
        <taxon>Eukaryota</taxon>
        <taxon>Metazoa</taxon>
        <taxon>Ecdysozoa</taxon>
        <taxon>Arthropoda</taxon>
        <taxon>Hexapoda</taxon>
        <taxon>Insecta</taxon>
        <taxon>Pterygota</taxon>
        <taxon>Neoptera</taxon>
        <taxon>Paraneoptera</taxon>
        <taxon>Thysanoptera</taxon>
        <taxon>Terebrantia</taxon>
        <taxon>Thripoidea</taxon>
        <taxon>Thripidae</taxon>
        <taxon>Frankliniella</taxon>
    </lineage>
</organism>
<name>A0A6J1SCP0_FRAOC</name>
<gene>
    <name evidence="3" type="primary">LOC113205582</name>
</gene>
<keyword evidence="1" id="KW-1133">Transmembrane helix</keyword>
<dbReference type="KEGG" id="foc:113205582"/>
<dbReference type="PRINTS" id="PR01821">
    <property type="entry name" value="DAPIT"/>
</dbReference>
<keyword evidence="2" id="KW-1185">Reference proteome</keyword>
<dbReference type="AlphaFoldDB" id="A0A6J1SCP0"/>